<organism evidence="1 2">
    <name type="scientific">Araneus ventricosus</name>
    <name type="common">Orbweaver spider</name>
    <name type="synonym">Epeira ventricosa</name>
    <dbReference type="NCBI Taxonomy" id="182803"/>
    <lineage>
        <taxon>Eukaryota</taxon>
        <taxon>Metazoa</taxon>
        <taxon>Ecdysozoa</taxon>
        <taxon>Arthropoda</taxon>
        <taxon>Chelicerata</taxon>
        <taxon>Arachnida</taxon>
        <taxon>Araneae</taxon>
        <taxon>Araneomorphae</taxon>
        <taxon>Entelegynae</taxon>
        <taxon>Araneoidea</taxon>
        <taxon>Araneidae</taxon>
        <taxon>Araneus</taxon>
    </lineage>
</organism>
<dbReference type="AlphaFoldDB" id="A0A4Y2PEV9"/>
<accession>A0A4Y2PEV9</accession>
<dbReference type="Proteomes" id="UP000499080">
    <property type="component" value="Unassembled WGS sequence"/>
</dbReference>
<evidence type="ECO:0000313" key="2">
    <source>
        <dbReference type="Proteomes" id="UP000499080"/>
    </source>
</evidence>
<reference evidence="1 2" key="1">
    <citation type="journal article" date="2019" name="Sci. Rep.">
        <title>Orb-weaving spider Araneus ventricosus genome elucidates the spidroin gene catalogue.</title>
        <authorList>
            <person name="Kono N."/>
            <person name="Nakamura H."/>
            <person name="Ohtoshi R."/>
            <person name="Moran D.A.P."/>
            <person name="Shinohara A."/>
            <person name="Yoshida Y."/>
            <person name="Fujiwara M."/>
            <person name="Mori M."/>
            <person name="Tomita M."/>
            <person name="Arakawa K."/>
        </authorList>
    </citation>
    <scope>NUCLEOTIDE SEQUENCE [LARGE SCALE GENOMIC DNA]</scope>
</reference>
<protein>
    <submittedName>
        <fullName evidence="1">Uncharacterized protein</fullName>
    </submittedName>
</protein>
<comment type="caution">
    <text evidence="1">The sequence shown here is derived from an EMBL/GenBank/DDBJ whole genome shotgun (WGS) entry which is preliminary data.</text>
</comment>
<proteinExistence type="predicted"/>
<keyword evidence="2" id="KW-1185">Reference proteome</keyword>
<gene>
    <name evidence="1" type="ORF">AVEN_251604_1</name>
</gene>
<name>A0A4Y2PEV9_ARAVE</name>
<sequence length="98" mass="11238">MLTCRLVVSRSLRNESADPTLQKERICGIGSVNPWIWLYESAESDLLIPRHHDSDSESLIRYIILDVDSFSSGMNDISFGIMDADKFLRVEQEMLRFG</sequence>
<evidence type="ECO:0000313" key="1">
    <source>
        <dbReference type="EMBL" id="GBN49894.1"/>
    </source>
</evidence>
<dbReference type="EMBL" id="BGPR01011157">
    <property type="protein sequence ID" value="GBN49894.1"/>
    <property type="molecule type" value="Genomic_DNA"/>
</dbReference>